<evidence type="ECO:0000256" key="1">
    <source>
        <dbReference type="ARBA" id="ARBA00023002"/>
    </source>
</evidence>
<organism evidence="5 6">
    <name type="scientific">Branchiostoma belcheri</name>
    <name type="common">Amphioxus</name>
    <dbReference type="NCBI Taxonomy" id="7741"/>
    <lineage>
        <taxon>Eukaryota</taxon>
        <taxon>Metazoa</taxon>
        <taxon>Chordata</taxon>
        <taxon>Cephalochordata</taxon>
        <taxon>Leptocardii</taxon>
        <taxon>Amphioxiformes</taxon>
        <taxon>Branchiostomatidae</taxon>
        <taxon>Branchiostoma</taxon>
    </lineage>
</organism>
<dbReference type="InterPro" id="IPR020904">
    <property type="entry name" value="Sc_DH/Rdtase_CS"/>
</dbReference>
<keyword evidence="4" id="KW-1133">Transmembrane helix</keyword>
<dbReference type="GO" id="GO:0005811">
    <property type="term" value="C:lipid droplet"/>
    <property type="evidence" value="ECO:0007669"/>
    <property type="project" value="TreeGrafter"/>
</dbReference>
<evidence type="ECO:0000256" key="4">
    <source>
        <dbReference type="SAM" id="Phobius"/>
    </source>
</evidence>
<dbReference type="Pfam" id="PF00106">
    <property type="entry name" value="adh_short"/>
    <property type="match status" value="1"/>
</dbReference>
<dbReference type="OrthoDB" id="10253736at2759"/>
<dbReference type="PANTHER" id="PTHR24322:SF746">
    <property type="entry name" value="SHORT CHAIN DEHYDROGENASE_REDUCTASE FAMILY 16C MEMBER 5"/>
    <property type="match status" value="1"/>
</dbReference>
<name>A0A6P4ZFY5_BRABE</name>
<dbReference type="PANTHER" id="PTHR24322">
    <property type="entry name" value="PKSB"/>
    <property type="match status" value="1"/>
</dbReference>
<evidence type="ECO:0000313" key="6">
    <source>
        <dbReference type="RefSeq" id="XP_019628586.1"/>
    </source>
</evidence>
<accession>A0A6P4ZFY5</accession>
<sequence>MGFILKDLVGVVVLFVVSLVARLLSVVRLIFPAGKKSVSGEIVLITGAGSGLGRGMALSFARLGATIVAWDINKEANEATVQMIRQEGGKAFGFVCDCSKREDIYRAAQEVKDSVGHVTILVNNAGIVSGRKFLDCPDDLIQKTMDINTNAHFWTTKAFLPHMLKKKHGHLVSIASAAGLAGMSGLADYCTSKFGAVGFADSIRVRLHEVKQHGVHVTCVCPTYINTGMFTGAELREVAILETDQVVQQIVDAVLRNQFWLVLPRTVAILSGIQGMVPTFLADLAQKAINMHGSMDNFVGRQGNKKNSGRQGNKNSGRQGNKKKN</sequence>
<reference evidence="6" key="1">
    <citation type="submission" date="2025-08" db="UniProtKB">
        <authorList>
            <consortium name="RefSeq"/>
        </authorList>
    </citation>
    <scope>IDENTIFICATION</scope>
    <source>
        <tissue evidence="6">Gonad</tissue>
    </source>
</reference>
<dbReference type="Gene3D" id="3.40.50.720">
    <property type="entry name" value="NAD(P)-binding Rossmann-like Domain"/>
    <property type="match status" value="1"/>
</dbReference>
<feature type="region of interest" description="Disordered" evidence="3">
    <location>
        <begin position="296"/>
        <end position="325"/>
    </location>
</feature>
<proteinExistence type="inferred from homology"/>
<keyword evidence="4" id="KW-0812">Transmembrane</keyword>
<keyword evidence="1" id="KW-0560">Oxidoreductase</keyword>
<gene>
    <name evidence="6" type="primary">LOC109473120</name>
</gene>
<dbReference type="CDD" id="cd05339">
    <property type="entry name" value="17beta-HSDXI-like_SDR_c"/>
    <property type="match status" value="1"/>
</dbReference>
<dbReference type="FunFam" id="3.40.50.720:FF:001177">
    <property type="entry name" value="epidermal retinol dehydrogenase 2"/>
    <property type="match status" value="1"/>
</dbReference>
<dbReference type="AlphaFoldDB" id="A0A6P4ZFY5"/>
<keyword evidence="4" id="KW-0472">Membrane</keyword>
<dbReference type="Proteomes" id="UP000515135">
    <property type="component" value="Unplaced"/>
</dbReference>
<evidence type="ECO:0000313" key="5">
    <source>
        <dbReference type="Proteomes" id="UP000515135"/>
    </source>
</evidence>
<dbReference type="GO" id="GO:0016616">
    <property type="term" value="F:oxidoreductase activity, acting on the CH-OH group of donors, NAD or NADP as acceptor"/>
    <property type="evidence" value="ECO:0007669"/>
    <property type="project" value="TreeGrafter"/>
</dbReference>
<dbReference type="SUPFAM" id="SSF51735">
    <property type="entry name" value="NAD(P)-binding Rossmann-fold domains"/>
    <property type="match status" value="1"/>
</dbReference>
<dbReference type="PRINTS" id="PR00080">
    <property type="entry name" value="SDRFAMILY"/>
</dbReference>
<dbReference type="InterPro" id="IPR002347">
    <property type="entry name" value="SDR_fam"/>
</dbReference>
<evidence type="ECO:0000256" key="2">
    <source>
        <dbReference type="RuleBase" id="RU000363"/>
    </source>
</evidence>
<evidence type="ECO:0000256" key="3">
    <source>
        <dbReference type="SAM" id="MobiDB-lite"/>
    </source>
</evidence>
<dbReference type="PRINTS" id="PR00081">
    <property type="entry name" value="GDHRDH"/>
</dbReference>
<keyword evidence="5" id="KW-1185">Reference proteome</keyword>
<dbReference type="PROSITE" id="PS00061">
    <property type="entry name" value="ADH_SHORT"/>
    <property type="match status" value="1"/>
</dbReference>
<protein>
    <submittedName>
        <fullName evidence="6">Epidermal retinol dehydrogenase 2-like</fullName>
    </submittedName>
</protein>
<feature type="transmembrane region" description="Helical" evidence="4">
    <location>
        <begin position="12"/>
        <end position="31"/>
    </location>
</feature>
<dbReference type="InterPro" id="IPR036291">
    <property type="entry name" value="NAD(P)-bd_dom_sf"/>
</dbReference>
<feature type="compositionally biased region" description="Polar residues" evidence="3">
    <location>
        <begin position="309"/>
        <end position="319"/>
    </location>
</feature>
<dbReference type="KEGG" id="bbel:109473120"/>
<comment type="similarity">
    <text evidence="2">Belongs to the short-chain dehydrogenases/reductases (SDR) family.</text>
</comment>
<dbReference type="RefSeq" id="XP_019628586.1">
    <property type="nucleotide sequence ID" value="XM_019773027.1"/>
</dbReference>
<dbReference type="GeneID" id="109473120"/>